<name>A0A8H7TIH2_9HELO</name>
<feature type="disulfide bond" evidence="11">
    <location>
        <begin position="79"/>
        <end position="155"/>
    </location>
</feature>
<evidence type="ECO:0000313" key="13">
    <source>
        <dbReference type="EMBL" id="KAG4420294.1"/>
    </source>
</evidence>
<dbReference type="PANTHER" id="PTHR48250:SF1">
    <property type="entry name" value="CUTINASE"/>
    <property type="match status" value="1"/>
</dbReference>
<dbReference type="GO" id="GO:0016052">
    <property type="term" value="P:carbohydrate catabolic process"/>
    <property type="evidence" value="ECO:0007669"/>
    <property type="project" value="TreeGrafter"/>
</dbReference>
<reference evidence="13" key="1">
    <citation type="submission" date="2021-02" db="EMBL/GenBank/DDBJ databases">
        <title>Genome sequence Cadophora malorum strain M34.</title>
        <authorList>
            <person name="Stefanovic E."/>
            <person name="Vu D."/>
            <person name="Scully C."/>
            <person name="Dijksterhuis J."/>
            <person name="Roader J."/>
            <person name="Houbraken J."/>
        </authorList>
    </citation>
    <scope>NUCLEOTIDE SEQUENCE</scope>
    <source>
        <strain evidence="13">M34</strain>
    </source>
</reference>
<sequence>MLTQTSQLVLRILLFLILPALIQASPFIGLGILDTIEGLLGASNSSLATGLSVFLGDHGSVIFQNGLMDEKTNRTTTNCPRMAVIFARGTNEPGNVGILAGPPFFAAIAEYMNGTNQLAIQGVNYEAQPAGFFAGGSARGATMMATLINNTLATCPSTPLLLSGYSQGAQLIHLATSSLPSNTTSKISSIVLFGDPNNGTAIQGVDSTRVRTFCHAGDDICKGGDAVLKDHLTYAKDARTAAMWAMGSVAQLGITSMRMDRGIGS</sequence>
<comment type="caution">
    <text evidence="13">The sequence shown here is derived from an EMBL/GenBank/DDBJ whole genome shotgun (WGS) entry which is preliminary data.</text>
</comment>
<evidence type="ECO:0000256" key="9">
    <source>
        <dbReference type="ARBA" id="ARBA00034045"/>
    </source>
</evidence>
<dbReference type="PRINTS" id="PR00129">
    <property type="entry name" value="CUTINASE"/>
</dbReference>
<protein>
    <recommendedName>
        <fullName evidence="3">cutinase</fullName>
        <ecNumber evidence="3">3.1.1.74</ecNumber>
    </recommendedName>
</protein>
<keyword evidence="5" id="KW-0964">Secreted</keyword>
<dbReference type="EMBL" id="JAFJYH010000087">
    <property type="protein sequence ID" value="KAG4420294.1"/>
    <property type="molecule type" value="Genomic_DNA"/>
</dbReference>
<evidence type="ECO:0000256" key="3">
    <source>
        <dbReference type="ARBA" id="ARBA00013095"/>
    </source>
</evidence>
<keyword evidence="4" id="KW-0719">Serine esterase</keyword>
<evidence type="ECO:0000256" key="11">
    <source>
        <dbReference type="PIRSR" id="PIRSR611150-2"/>
    </source>
</evidence>
<dbReference type="GO" id="GO:0050525">
    <property type="term" value="F:cutinase activity"/>
    <property type="evidence" value="ECO:0007669"/>
    <property type="project" value="UniProtKB-EC"/>
</dbReference>
<comment type="catalytic activity">
    <reaction evidence="9">
        <text>cutin + H2O = cutin monomers.</text>
        <dbReference type="EC" id="3.1.1.74"/>
    </reaction>
</comment>
<evidence type="ECO:0000256" key="8">
    <source>
        <dbReference type="ARBA" id="ARBA00023157"/>
    </source>
</evidence>
<evidence type="ECO:0000256" key="4">
    <source>
        <dbReference type="ARBA" id="ARBA00022487"/>
    </source>
</evidence>
<dbReference type="Pfam" id="PF01083">
    <property type="entry name" value="Cutinase"/>
    <property type="match status" value="1"/>
</dbReference>
<dbReference type="GO" id="GO:0005576">
    <property type="term" value="C:extracellular region"/>
    <property type="evidence" value="ECO:0007669"/>
    <property type="project" value="UniProtKB-SubCell"/>
</dbReference>
<dbReference type="InterPro" id="IPR000675">
    <property type="entry name" value="Cutinase/axe"/>
</dbReference>
<evidence type="ECO:0000256" key="2">
    <source>
        <dbReference type="ARBA" id="ARBA00007534"/>
    </source>
</evidence>
<evidence type="ECO:0000256" key="7">
    <source>
        <dbReference type="ARBA" id="ARBA00022801"/>
    </source>
</evidence>
<dbReference type="AlphaFoldDB" id="A0A8H7TIH2"/>
<dbReference type="Gene3D" id="3.40.50.1820">
    <property type="entry name" value="alpha/beta hydrolase"/>
    <property type="match status" value="1"/>
</dbReference>
<dbReference type="Proteomes" id="UP000664132">
    <property type="component" value="Unassembled WGS sequence"/>
</dbReference>
<evidence type="ECO:0000256" key="10">
    <source>
        <dbReference type="PIRSR" id="PIRSR611150-1"/>
    </source>
</evidence>
<accession>A0A8H7TIH2</accession>
<keyword evidence="14" id="KW-1185">Reference proteome</keyword>
<dbReference type="PROSITE" id="PS00931">
    <property type="entry name" value="CUTINASE_2"/>
    <property type="match status" value="1"/>
</dbReference>
<gene>
    <name evidence="13" type="ORF">IFR04_006581</name>
</gene>
<comment type="similarity">
    <text evidence="2">Belongs to the cutinase family.</text>
</comment>
<keyword evidence="8 11" id="KW-1015">Disulfide bond</keyword>
<dbReference type="InterPro" id="IPR043579">
    <property type="entry name" value="CUTINASE_2"/>
</dbReference>
<dbReference type="EC" id="3.1.1.74" evidence="3"/>
<feature type="signal peptide" evidence="12">
    <location>
        <begin position="1"/>
        <end position="24"/>
    </location>
</feature>
<feature type="active site" description="Proton donor/acceptor" evidence="10">
    <location>
        <position position="231"/>
    </location>
</feature>
<keyword evidence="6 12" id="KW-0732">Signal</keyword>
<feature type="chain" id="PRO_5034183941" description="cutinase" evidence="12">
    <location>
        <begin position="25"/>
        <end position="265"/>
    </location>
</feature>
<feature type="active site" evidence="10">
    <location>
        <position position="218"/>
    </location>
</feature>
<comment type="subcellular location">
    <subcellularLocation>
        <location evidence="1">Secreted</location>
    </subcellularLocation>
</comment>
<evidence type="ECO:0000313" key="14">
    <source>
        <dbReference type="Proteomes" id="UP000664132"/>
    </source>
</evidence>
<feature type="disulfide bond" evidence="11">
    <location>
        <begin position="214"/>
        <end position="221"/>
    </location>
</feature>
<evidence type="ECO:0000256" key="1">
    <source>
        <dbReference type="ARBA" id="ARBA00004613"/>
    </source>
</evidence>
<evidence type="ECO:0000256" key="12">
    <source>
        <dbReference type="SAM" id="SignalP"/>
    </source>
</evidence>
<evidence type="ECO:0000256" key="6">
    <source>
        <dbReference type="ARBA" id="ARBA00022729"/>
    </source>
</evidence>
<feature type="active site" description="Nucleophile" evidence="10">
    <location>
        <position position="166"/>
    </location>
</feature>
<proteinExistence type="inferred from homology"/>
<dbReference type="SMART" id="SM01110">
    <property type="entry name" value="Cutinase"/>
    <property type="match status" value="1"/>
</dbReference>
<dbReference type="OrthoDB" id="2975078at2759"/>
<dbReference type="PANTHER" id="PTHR48250">
    <property type="entry name" value="CUTINASE 2-RELATED"/>
    <property type="match status" value="1"/>
</dbReference>
<dbReference type="InterPro" id="IPR011150">
    <property type="entry name" value="Cutinase_monf"/>
</dbReference>
<organism evidence="13 14">
    <name type="scientific">Cadophora malorum</name>
    <dbReference type="NCBI Taxonomy" id="108018"/>
    <lineage>
        <taxon>Eukaryota</taxon>
        <taxon>Fungi</taxon>
        <taxon>Dikarya</taxon>
        <taxon>Ascomycota</taxon>
        <taxon>Pezizomycotina</taxon>
        <taxon>Leotiomycetes</taxon>
        <taxon>Helotiales</taxon>
        <taxon>Ploettnerulaceae</taxon>
        <taxon>Cadophora</taxon>
    </lineage>
</organism>
<evidence type="ECO:0000256" key="5">
    <source>
        <dbReference type="ARBA" id="ARBA00022525"/>
    </source>
</evidence>
<keyword evidence="7" id="KW-0378">Hydrolase</keyword>
<dbReference type="InterPro" id="IPR029058">
    <property type="entry name" value="AB_hydrolase_fold"/>
</dbReference>
<dbReference type="SUPFAM" id="SSF53474">
    <property type="entry name" value="alpha/beta-Hydrolases"/>
    <property type="match status" value="1"/>
</dbReference>